<evidence type="ECO:0000259" key="1">
    <source>
        <dbReference type="SMART" id="SM00481"/>
    </source>
</evidence>
<evidence type="ECO:0000313" key="3">
    <source>
        <dbReference type="Proteomes" id="UP000077857"/>
    </source>
</evidence>
<name>A0A177MYA5_9GAMM</name>
<evidence type="ECO:0000313" key="2">
    <source>
        <dbReference type="EMBL" id="OAI10273.1"/>
    </source>
</evidence>
<dbReference type="GO" id="GO:0004534">
    <property type="term" value="F:5'-3' RNA exonuclease activity"/>
    <property type="evidence" value="ECO:0007669"/>
    <property type="project" value="TreeGrafter"/>
</dbReference>
<sequence length="277" mass="29805">MSDLIYDLHCHSTASDGALPPAELVNRAKQQGVGVLALTDHDTVAGLAEARQAAQECGIRLVPGIELSAGFDNHCLHIVGLNIDPANGRLLEGIARQQVTREERAQKIAQKLVKKGIPDAYPDLRAAAGNGEITRLHFADFLVKHGYVETQQDAFDRYLSKGKPGYVPTAWTALAECVDWIRQAGGVAVLAHPLRYKLSTKWLNKALAQFVAAGGQGIEVVTGRASIDDIRLSYGLALKHGLYASQGSDFHAPGNQYVELGRLAALPAGAEPVWNLF</sequence>
<proteinExistence type="predicted"/>
<comment type="caution">
    <text evidence="2">The sequence shown here is derived from an EMBL/GenBank/DDBJ whole genome shotgun (WGS) entry which is preliminary data.</text>
</comment>
<dbReference type="Pfam" id="PF02811">
    <property type="entry name" value="PHP"/>
    <property type="match status" value="1"/>
</dbReference>
<dbReference type="Proteomes" id="UP000077857">
    <property type="component" value="Unassembled WGS sequence"/>
</dbReference>
<feature type="domain" description="Polymerase/histidinol phosphatase N-terminal" evidence="1">
    <location>
        <begin position="6"/>
        <end position="71"/>
    </location>
</feature>
<protein>
    <submittedName>
        <fullName evidence="2">Phosphatase</fullName>
    </submittedName>
</protein>
<dbReference type="PANTHER" id="PTHR42924">
    <property type="entry name" value="EXONUCLEASE"/>
    <property type="match status" value="1"/>
</dbReference>
<dbReference type="Gene3D" id="3.20.20.140">
    <property type="entry name" value="Metal-dependent hydrolases"/>
    <property type="match status" value="1"/>
</dbReference>
<dbReference type="CDD" id="cd07438">
    <property type="entry name" value="PHP_HisPPase_AMP"/>
    <property type="match status" value="1"/>
</dbReference>
<dbReference type="InterPro" id="IPR003141">
    <property type="entry name" value="Pol/His_phosphatase_N"/>
</dbReference>
<dbReference type="InterPro" id="IPR052018">
    <property type="entry name" value="PHP_domain"/>
</dbReference>
<dbReference type="InterPro" id="IPR016195">
    <property type="entry name" value="Pol/histidinol_Pase-like"/>
</dbReference>
<dbReference type="Gene3D" id="1.10.150.650">
    <property type="match status" value="1"/>
</dbReference>
<reference evidence="2 3" key="1">
    <citation type="submission" date="2016-03" db="EMBL/GenBank/DDBJ databases">
        <authorList>
            <person name="Ploux O."/>
        </authorList>
    </citation>
    <scope>NUCLEOTIDE SEQUENCE [LARGE SCALE GENOMIC DNA]</scope>
    <source>
        <strain evidence="2 3">R-45378</strain>
    </source>
</reference>
<dbReference type="RefSeq" id="WP_064042702.1">
    <property type="nucleotide sequence ID" value="NZ_LUUJ01000137.1"/>
</dbReference>
<dbReference type="SUPFAM" id="SSF89550">
    <property type="entry name" value="PHP domain-like"/>
    <property type="match status" value="1"/>
</dbReference>
<organism evidence="2 3">
    <name type="scientific">Methylomonas koyamae</name>
    <dbReference type="NCBI Taxonomy" id="702114"/>
    <lineage>
        <taxon>Bacteria</taxon>
        <taxon>Pseudomonadati</taxon>
        <taxon>Pseudomonadota</taxon>
        <taxon>Gammaproteobacteria</taxon>
        <taxon>Methylococcales</taxon>
        <taxon>Methylococcaceae</taxon>
        <taxon>Methylomonas</taxon>
    </lineage>
</organism>
<dbReference type="PANTHER" id="PTHR42924:SF3">
    <property type="entry name" value="POLYMERASE_HISTIDINOL PHOSPHATASE N-TERMINAL DOMAIN-CONTAINING PROTEIN"/>
    <property type="match status" value="1"/>
</dbReference>
<accession>A0A177MYA5</accession>
<dbReference type="GO" id="GO:0035312">
    <property type="term" value="F:5'-3' DNA exonuclease activity"/>
    <property type="evidence" value="ECO:0007669"/>
    <property type="project" value="TreeGrafter"/>
</dbReference>
<dbReference type="SMART" id="SM00481">
    <property type="entry name" value="POLIIIAc"/>
    <property type="match status" value="1"/>
</dbReference>
<gene>
    <name evidence="2" type="ORF">A1507_21720</name>
</gene>
<dbReference type="AlphaFoldDB" id="A0A177MYA5"/>
<dbReference type="EMBL" id="LUUJ01000137">
    <property type="protein sequence ID" value="OAI10273.1"/>
    <property type="molecule type" value="Genomic_DNA"/>
</dbReference>
<dbReference type="OrthoDB" id="9804333at2"/>
<dbReference type="InterPro" id="IPR004013">
    <property type="entry name" value="PHP_dom"/>
</dbReference>